<feature type="domain" description="Acetyl xylan esterase" evidence="3">
    <location>
        <begin position="1"/>
        <end position="312"/>
    </location>
</feature>
<evidence type="ECO:0000256" key="1">
    <source>
        <dbReference type="PIRSR" id="PIRSR639069-1"/>
    </source>
</evidence>
<dbReference type="Proteomes" id="UP000052946">
    <property type="component" value="Unassembled WGS sequence"/>
</dbReference>
<organism evidence="4 5">
    <name type="scientific">Oceanobacillus picturae</name>
    <dbReference type="NCBI Taxonomy" id="171693"/>
    <lineage>
        <taxon>Bacteria</taxon>
        <taxon>Bacillati</taxon>
        <taxon>Bacillota</taxon>
        <taxon>Bacilli</taxon>
        <taxon>Bacillales</taxon>
        <taxon>Bacillaceae</taxon>
        <taxon>Oceanobacillus</taxon>
    </lineage>
</organism>
<dbReference type="GO" id="GO:0052689">
    <property type="term" value="F:carboxylic ester hydrolase activity"/>
    <property type="evidence" value="ECO:0007669"/>
    <property type="project" value="TreeGrafter"/>
</dbReference>
<dbReference type="InterPro" id="IPR008391">
    <property type="entry name" value="AXE1_dom"/>
</dbReference>
<dbReference type="Pfam" id="PF05448">
    <property type="entry name" value="AXE1"/>
    <property type="match status" value="1"/>
</dbReference>
<comment type="caution">
    <text evidence="4">The sequence shown here is derived from an EMBL/GenBank/DDBJ whole genome shotgun (WGS) entry which is preliminary data.</text>
</comment>
<proteinExistence type="predicted"/>
<evidence type="ECO:0000313" key="4">
    <source>
        <dbReference type="EMBL" id="GAQ16928.1"/>
    </source>
</evidence>
<evidence type="ECO:0000259" key="3">
    <source>
        <dbReference type="Pfam" id="PF05448"/>
    </source>
</evidence>
<dbReference type="AlphaFoldDB" id="A0A0U9H4N3"/>
<reference evidence="5" key="1">
    <citation type="submission" date="2015-07" db="EMBL/GenBank/DDBJ databases">
        <title>Draft Genome Sequence of Oceanobacillus picturae Heshi-B3 that Was Isolated from Fermented Rice Bran with Aging Salted Mackerel, Which Was Named Heshiko as Traditional Fermented Seafood in Japan.</title>
        <authorList>
            <person name="Akuzawa S."/>
            <person name="Nakagawa J."/>
            <person name="Kanekatsu T."/>
            <person name="Kanesaki Y."/>
            <person name="Suzuki T."/>
        </authorList>
    </citation>
    <scope>NUCLEOTIDE SEQUENCE [LARGE SCALE GENOMIC DNA]</scope>
    <source>
        <strain evidence="5">Heshi-B3</strain>
    </source>
</reference>
<sequence>MEHIQRTVEHLKTYIPTSTKRSDHKAFWDKSLLESSRQPLSATISEREYPIKQVKVQRVIYQGFGGTPIHAHYLLPKNAEEKLPCLLFFHGYGVNKGSVAQYMHWLIQGYAVLAVDSRGHGESGDAALYSSDVTGSWVTKGILDKNEYYYRNVYMDAVRAIDFLCTRKEIDAERIGVIGGSMGGGITLAVAALDDRPKLAVADMPNMCDIPLAMEQKFEGSLTIVENFLRQNPQLTEQVYETLSYFDHVNLAEQITCRTRFAVGLRDIICPPQPSYGVYNLIHAPKSMEVYPFSGHDMSMNSHTDKTLEFIAAYL</sequence>
<dbReference type="Gene3D" id="3.40.50.1820">
    <property type="entry name" value="alpha/beta hydrolase"/>
    <property type="match status" value="1"/>
</dbReference>
<feature type="active site" description="Charge relay system" evidence="1">
    <location>
        <position position="296"/>
    </location>
</feature>
<dbReference type="EMBL" id="BBXV01000011">
    <property type="protein sequence ID" value="GAQ16928.1"/>
    <property type="molecule type" value="Genomic_DNA"/>
</dbReference>
<dbReference type="RefSeq" id="WP_058949511.1">
    <property type="nucleotide sequence ID" value="NZ_BBXV01000011.1"/>
</dbReference>
<dbReference type="OrthoDB" id="9770528at2"/>
<protein>
    <submittedName>
        <fullName evidence="4">Cephalosporin-C deacetylase</fullName>
    </submittedName>
</protein>
<dbReference type="PANTHER" id="PTHR40111:SF1">
    <property type="entry name" value="CEPHALOSPORIN-C DEACETYLASE"/>
    <property type="match status" value="1"/>
</dbReference>
<dbReference type="PANTHER" id="PTHR40111">
    <property type="entry name" value="CEPHALOSPORIN-C DEACETYLASE"/>
    <property type="match status" value="1"/>
</dbReference>
<accession>A0A0U9H4N3</accession>
<feature type="active site" description="Charge relay system" evidence="1">
    <location>
        <position position="267"/>
    </location>
</feature>
<dbReference type="InterPro" id="IPR039069">
    <property type="entry name" value="CE7"/>
</dbReference>
<dbReference type="SUPFAM" id="SSF53474">
    <property type="entry name" value="alpha/beta-Hydrolases"/>
    <property type="match status" value="1"/>
</dbReference>
<evidence type="ECO:0000256" key="2">
    <source>
        <dbReference type="PIRSR" id="PIRSR639069-2"/>
    </source>
</evidence>
<dbReference type="GO" id="GO:0005976">
    <property type="term" value="P:polysaccharide metabolic process"/>
    <property type="evidence" value="ECO:0007669"/>
    <property type="project" value="TreeGrafter"/>
</dbReference>
<dbReference type="InterPro" id="IPR029058">
    <property type="entry name" value="AB_hydrolase_fold"/>
</dbReference>
<evidence type="ECO:0000313" key="5">
    <source>
        <dbReference type="Proteomes" id="UP000052946"/>
    </source>
</evidence>
<feature type="active site" description="Nucleophile" evidence="1">
    <location>
        <position position="181"/>
    </location>
</feature>
<gene>
    <name evidence="4" type="ORF">OPHB3_0852</name>
</gene>
<reference evidence="4 5" key="2">
    <citation type="journal article" date="2016" name="Genome Announc.">
        <title>Draft Genome Sequence of Oceanobacillus picturae Heshi-B3, Isolated from Fermented Rice Bran in a Traditional Japanese Seafood Dish.</title>
        <authorList>
            <person name="Akuzawa S."/>
            <person name="Nagaoka J."/>
            <person name="Kanekatsu M."/>
            <person name="Kanesaki Y."/>
            <person name="Suzuki T."/>
        </authorList>
    </citation>
    <scope>NUCLEOTIDE SEQUENCE [LARGE SCALE GENOMIC DNA]</scope>
    <source>
        <strain evidence="4 5">Heshi-B3</strain>
    </source>
</reference>
<name>A0A0U9H4N3_9BACI</name>
<feature type="binding site" evidence="2">
    <location>
        <position position="92"/>
    </location>
    <ligand>
        <name>substrate</name>
    </ligand>
</feature>